<feature type="region of interest" description="Disordered" evidence="1">
    <location>
        <begin position="1"/>
        <end position="33"/>
    </location>
</feature>
<dbReference type="InterPro" id="IPR038187">
    <property type="entry name" value="NAC_A/B_dom_sf"/>
</dbReference>
<dbReference type="SMART" id="SM01407">
    <property type="entry name" value="NAC"/>
    <property type="match status" value="1"/>
</dbReference>
<accession>A0AAV9IQL5</accession>
<comment type="caution">
    <text evidence="3">The sequence shown here is derived from an EMBL/GenBank/DDBJ whole genome shotgun (WGS) entry which is preliminary data.</text>
</comment>
<evidence type="ECO:0000313" key="3">
    <source>
        <dbReference type="EMBL" id="KAK4534486.1"/>
    </source>
</evidence>
<evidence type="ECO:0000313" key="4">
    <source>
        <dbReference type="Proteomes" id="UP001301350"/>
    </source>
</evidence>
<dbReference type="PROSITE" id="PS51151">
    <property type="entry name" value="NAC_AB"/>
    <property type="match status" value="1"/>
</dbReference>
<dbReference type="Gene3D" id="1.10.8.10">
    <property type="entry name" value="DNA helicase RuvA subunit, C-terminal domain"/>
    <property type="match status" value="1"/>
</dbReference>
<dbReference type="InterPro" id="IPR016641">
    <property type="entry name" value="EGD2/NACA0like"/>
</dbReference>
<dbReference type="GO" id="GO:0005854">
    <property type="term" value="C:nascent polypeptide-associated complex"/>
    <property type="evidence" value="ECO:0007669"/>
    <property type="project" value="InterPro"/>
</dbReference>
<dbReference type="Proteomes" id="UP001301350">
    <property type="component" value="Unassembled WGS sequence"/>
</dbReference>
<dbReference type="PANTHER" id="PTHR21713">
    <property type="entry name" value="NASCENT POLYPEPTIDE ASSOCIATED COMPLEX ALPHA SUBUNIT-RELATED"/>
    <property type="match status" value="1"/>
</dbReference>
<dbReference type="InterPro" id="IPR044034">
    <property type="entry name" value="NAC-like_UBA"/>
</dbReference>
<proteinExistence type="predicted"/>
<dbReference type="AlphaFoldDB" id="A0AAV9IQL5"/>
<sequence length="247" mass="25982">MAQLSNKSHIEEVTEEDTEAEEQQQGGGAAGLSSLLKAGVTPEMLAGDLPPGLAERLKAAGTDLDEAAAAAMSRQSRGEKKSRKALSKLGLKRVSGVRRMVAIREGKVLFYVSQPDVYRSSASDTYVLFGEPKAGDAVPDIANQFDPQQLFGAEGEGAGGYDAPFAERRLPGATVPGATATSGAAAHGKEEEEQEGEEDLEEMGDGGMDPKDIELVVQQADVSRAKAVRALRNNDGDIVNAILELTV</sequence>
<feature type="domain" description="NAC-A/B" evidence="2">
    <location>
        <begin position="76"/>
        <end position="141"/>
    </location>
</feature>
<dbReference type="Pfam" id="PF19026">
    <property type="entry name" value="UBA_HYPK"/>
    <property type="match status" value="1"/>
</dbReference>
<evidence type="ECO:0000259" key="2">
    <source>
        <dbReference type="PROSITE" id="PS51151"/>
    </source>
</evidence>
<dbReference type="CDD" id="cd14358">
    <property type="entry name" value="UBA_NAC_euk"/>
    <property type="match status" value="1"/>
</dbReference>
<dbReference type="Pfam" id="PF01849">
    <property type="entry name" value="NAC"/>
    <property type="match status" value="1"/>
</dbReference>
<feature type="region of interest" description="Disordered" evidence="1">
    <location>
        <begin position="172"/>
        <end position="212"/>
    </location>
</feature>
<dbReference type="CDD" id="cd22054">
    <property type="entry name" value="NAC_NACA"/>
    <property type="match status" value="1"/>
</dbReference>
<reference evidence="3 4" key="1">
    <citation type="submission" date="2022-07" db="EMBL/GenBank/DDBJ databases">
        <title>Genome-wide signatures of adaptation to extreme environments.</title>
        <authorList>
            <person name="Cho C.H."/>
            <person name="Yoon H.S."/>
        </authorList>
    </citation>
    <scope>NUCLEOTIDE SEQUENCE [LARGE SCALE GENOMIC DNA]</scope>
    <source>
        <strain evidence="3 4">DBV 063 E5</strain>
    </source>
</reference>
<protein>
    <recommendedName>
        <fullName evidence="2">NAC-A/B domain-containing protein</fullName>
    </recommendedName>
</protein>
<dbReference type="Gene3D" id="2.20.70.30">
    <property type="entry name" value="Nascent polypeptide-associated complex domain"/>
    <property type="match status" value="1"/>
</dbReference>
<dbReference type="InterPro" id="IPR002715">
    <property type="entry name" value="Nas_poly-pep-assoc_cplx_dom"/>
</dbReference>
<dbReference type="FunFam" id="1.10.8.10:FF:000006">
    <property type="entry name" value="Putative nascent polypeptide-associated complex subunit alpha"/>
    <property type="match status" value="1"/>
</dbReference>
<feature type="compositionally biased region" description="Acidic residues" evidence="1">
    <location>
        <begin position="191"/>
        <end position="204"/>
    </location>
</feature>
<evidence type="ECO:0000256" key="1">
    <source>
        <dbReference type="SAM" id="MobiDB-lite"/>
    </source>
</evidence>
<name>A0AAV9IQL5_CYACA</name>
<feature type="compositionally biased region" description="Low complexity" evidence="1">
    <location>
        <begin position="172"/>
        <end position="186"/>
    </location>
</feature>
<organism evidence="3 4">
    <name type="scientific">Cyanidium caldarium</name>
    <name type="common">Red alga</name>
    <dbReference type="NCBI Taxonomy" id="2771"/>
    <lineage>
        <taxon>Eukaryota</taxon>
        <taxon>Rhodophyta</taxon>
        <taxon>Bangiophyceae</taxon>
        <taxon>Cyanidiales</taxon>
        <taxon>Cyanidiaceae</taxon>
        <taxon>Cyanidium</taxon>
    </lineage>
</organism>
<gene>
    <name evidence="3" type="ORF">CDCA_CDCA02G0511</name>
</gene>
<keyword evidence="4" id="KW-1185">Reference proteome</keyword>
<feature type="compositionally biased region" description="Acidic residues" evidence="1">
    <location>
        <begin position="13"/>
        <end position="22"/>
    </location>
</feature>
<dbReference type="EMBL" id="JANCYW010000002">
    <property type="protein sequence ID" value="KAK4534486.1"/>
    <property type="molecule type" value="Genomic_DNA"/>
</dbReference>